<dbReference type="InterPro" id="IPR050490">
    <property type="entry name" value="Bact_solute-bd_prot1"/>
</dbReference>
<gene>
    <name evidence="2" type="ORF">E4M00_08625</name>
</gene>
<protein>
    <submittedName>
        <fullName evidence="2">Extracellular solute-binding protein</fullName>
    </submittedName>
</protein>
<dbReference type="InterPro" id="IPR006059">
    <property type="entry name" value="SBP"/>
</dbReference>
<dbReference type="PANTHER" id="PTHR43649:SF32">
    <property type="entry name" value="SUGAR BINDING SECRETED PROTEIN"/>
    <property type="match status" value="1"/>
</dbReference>
<dbReference type="EMBL" id="SPQZ01000003">
    <property type="protein sequence ID" value="TFV98090.1"/>
    <property type="molecule type" value="Genomic_DNA"/>
</dbReference>
<proteinExistence type="predicted"/>
<dbReference type="AlphaFoldDB" id="A0A4Y9R0W3"/>
<reference evidence="2 3" key="1">
    <citation type="journal article" date="2018" name="J. Microbiol.">
        <title>Leifsonia flava sp. nov., a novel actinobacterium isolated from the rhizosphere of Aquilegia viridiflora.</title>
        <authorList>
            <person name="Cai Y."/>
            <person name="Tao W.Z."/>
            <person name="Ma Y.J."/>
            <person name="Cheng J."/>
            <person name="Zhang M.Y."/>
            <person name="Zhang Y.X."/>
        </authorList>
    </citation>
    <scope>NUCLEOTIDE SEQUENCE [LARGE SCALE GENOMIC DNA]</scope>
    <source>
        <strain evidence="2 3">SYP-B2174</strain>
    </source>
</reference>
<evidence type="ECO:0000313" key="2">
    <source>
        <dbReference type="EMBL" id="TFV98090.1"/>
    </source>
</evidence>
<dbReference type="RefSeq" id="WP_135120094.1">
    <property type="nucleotide sequence ID" value="NZ_SPQZ01000003.1"/>
</dbReference>
<dbReference type="Pfam" id="PF01547">
    <property type="entry name" value="SBP_bac_1"/>
    <property type="match status" value="1"/>
</dbReference>
<name>A0A4Y9R0W3_9MICO</name>
<dbReference type="Gene3D" id="3.40.190.10">
    <property type="entry name" value="Periplasmic binding protein-like II"/>
    <property type="match status" value="1"/>
</dbReference>
<feature type="signal peptide" evidence="1">
    <location>
        <begin position="1"/>
        <end position="22"/>
    </location>
</feature>
<sequence length="440" mass="46169">MKLSRRTTAVAAVAGVAAIALLATGCSSSGDSGSGSSDEKVELTVTTFGTMGLDDLYKQYEEENPNVTIKATNIDTGGNALTDWKTKQAAGAGLPDVQAVEEGWLGQVQAVSDSFTDLTEYGANDIKDRWVDWKLKQGTDKDGRIIGYGTDIGPEGLCYNSKLFEAAGLPGDREAVAELFGGDDATWDDFFKVGEQYKAATGKAFYDQSGFVWNAMVNQLPEGYYTSDGELNVEDNADLKAQWDKLAGGAAAGLSSGQAQWDWGKGKAFTDGSFATFMCPGWMLGVVKGQVESAGGDATSGWDFADVFPGGPANWGGTFLTVPTTSKHPKEAAALAAYLTDAKSAVAAFQAAGTFPSVIEAQTDPGVTGESDLTKFFNNAPIGEILGSRAEGVVAQYKGPNDSVIQEQVFGPATQSLDKGASGDDAWNEALTTLQSLDLK</sequence>
<dbReference type="PANTHER" id="PTHR43649">
    <property type="entry name" value="ARABINOSE-BINDING PROTEIN-RELATED"/>
    <property type="match status" value="1"/>
</dbReference>
<dbReference type="Proteomes" id="UP000298127">
    <property type="component" value="Unassembled WGS sequence"/>
</dbReference>
<dbReference type="SUPFAM" id="SSF53850">
    <property type="entry name" value="Periplasmic binding protein-like II"/>
    <property type="match status" value="1"/>
</dbReference>
<comment type="caution">
    <text evidence="2">The sequence shown here is derived from an EMBL/GenBank/DDBJ whole genome shotgun (WGS) entry which is preliminary data.</text>
</comment>
<organism evidence="2 3">
    <name type="scientific">Orlajensenia leifsoniae</name>
    <dbReference type="NCBI Taxonomy" id="2561933"/>
    <lineage>
        <taxon>Bacteria</taxon>
        <taxon>Bacillati</taxon>
        <taxon>Actinomycetota</taxon>
        <taxon>Actinomycetes</taxon>
        <taxon>Micrococcales</taxon>
        <taxon>Microbacteriaceae</taxon>
        <taxon>Orlajensenia</taxon>
    </lineage>
</organism>
<keyword evidence="1" id="KW-0732">Signal</keyword>
<dbReference type="PROSITE" id="PS51257">
    <property type="entry name" value="PROKAR_LIPOPROTEIN"/>
    <property type="match status" value="1"/>
</dbReference>
<feature type="chain" id="PRO_5038751237" evidence="1">
    <location>
        <begin position="23"/>
        <end position="440"/>
    </location>
</feature>
<evidence type="ECO:0000256" key="1">
    <source>
        <dbReference type="SAM" id="SignalP"/>
    </source>
</evidence>
<keyword evidence="3" id="KW-1185">Reference proteome</keyword>
<evidence type="ECO:0000313" key="3">
    <source>
        <dbReference type="Proteomes" id="UP000298127"/>
    </source>
</evidence>
<accession>A0A4Y9R0W3</accession>